<comment type="caution">
    <text evidence="1">The sequence shown here is derived from an EMBL/GenBank/DDBJ whole genome shotgun (WGS) entry which is preliminary data.</text>
</comment>
<name>A0ACC2IW03_9PEZI</name>
<sequence length="281" mass="32004">MTNMLSRQNAQAFSISGRPHYQLRENRFHDPYFGLKGNEYRPVSVTTEIVDTDWDEDELEGEAEDDNANSPRVSLNSTGQQSATTLSSYDEVYTPRSSRTREAYPYDFDSSRPVEGPRGPHLFRSSTTSTHSFDYQDILSLSPITPKTAKPYEPELQQPFILEQLPRSRGSPYQFTHEKLDPIDLAIWSPLKVAQWMLNAGIELPIAEKFVENDINGAILITLKFEDLRELDIQSFGVRTKIWEEVHGLRNPKKLSPRPETPIEDEESREATAGGTRLAKT</sequence>
<protein>
    <submittedName>
        <fullName evidence="1">Uncharacterized protein</fullName>
    </submittedName>
</protein>
<dbReference type="Proteomes" id="UP001153332">
    <property type="component" value="Unassembled WGS sequence"/>
</dbReference>
<evidence type="ECO:0000313" key="1">
    <source>
        <dbReference type="EMBL" id="KAJ8119297.1"/>
    </source>
</evidence>
<organism evidence="1 2">
    <name type="scientific">Lasiodiplodia mahajangana</name>
    <dbReference type="NCBI Taxonomy" id="1108764"/>
    <lineage>
        <taxon>Eukaryota</taxon>
        <taxon>Fungi</taxon>
        <taxon>Dikarya</taxon>
        <taxon>Ascomycota</taxon>
        <taxon>Pezizomycotina</taxon>
        <taxon>Dothideomycetes</taxon>
        <taxon>Dothideomycetes incertae sedis</taxon>
        <taxon>Botryosphaeriales</taxon>
        <taxon>Botryosphaeriaceae</taxon>
        <taxon>Lasiodiplodia</taxon>
    </lineage>
</organism>
<proteinExistence type="predicted"/>
<gene>
    <name evidence="1" type="ORF">O1611_g10638</name>
</gene>
<keyword evidence="2" id="KW-1185">Reference proteome</keyword>
<accession>A0ACC2IW03</accession>
<reference evidence="1" key="1">
    <citation type="submission" date="2022-12" db="EMBL/GenBank/DDBJ databases">
        <title>Genome Sequence of Lasiodiplodia mahajangana.</title>
        <authorList>
            <person name="Buettner E."/>
        </authorList>
    </citation>
    <scope>NUCLEOTIDE SEQUENCE</scope>
    <source>
        <strain evidence="1">VT137</strain>
    </source>
</reference>
<dbReference type="EMBL" id="JAPUUL010004467">
    <property type="protein sequence ID" value="KAJ8119297.1"/>
    <property type="molecule type" value="Genomic_DNA"/>
</dbReference>
<evidence type="ECO:0000313" key="2">
    <source>
        <dbReference type="Proteomes" id="UP001153332"/>
    </source>
</evidence>